<dbReference type="Proteomes" id="UP000182334">
    <property type="component" value="Chromosome I"/>
</dbReference>
<proteinExistence type="predicted"/>
<feature type="compositionally biased region" description="Basic and acidic residues" evidence="4">
    <location>
        <begin position="170"/>
        <end position="191"/>
    </location>
</feature>
<dbReference type="SUPFAM" id="SSF48403">
    <property type="entry name" value="Ankyrin repeat"/>
    <property type="match status" value="1"/>
</dbReference>
<accession>A0A1L0BC29</accession>
<evidence type="ECO:0000313" key="5">
    <source>
        <dbReference type="EMBL" id="SGZ47354.1"/>
    </source>
</evidence>
<feature type="compositionally biased region" description="Polar residues" evidence="4">
    <location>
        <begin position="193"/>
        <end position="202"/>
    </location>
</feature>
<dbReference type="InterPro" id="IPR036770">
    <property type="entry name" value="Ankyrin_rpt-contain_sf"/>
</dbReference>
<dbReference type="PANTHER" id="PTHR24126">
    <property type="entry name" value="ANKYRIN REPEAT, PH AND SEC7 DOMAIN CONTAINING PROTEIN SECG-RELATED"/>
    <property type="match status" value="1"/>
</dbReference>
<dbReference type="AlphaFoldDB" id="A0A1L0BC29"/>
<organism evidence="5 6">
    <name type="scientific">Sungouiella intermedia</name>
    <dbReference type="NCBI Taxonomy" id="45354"/>
    <lineage>
        <taxon>Eukaryota</taxon>
        <taxon>Fungi</taxon>
        <taxon>Dikarya</taxon>
        <taxon>Ascomycota</taxon>
        <taxon>Saccharomycotina</taxon>
        <taxon>Pichiomycetes</taxon>
        <taxon>Metschnikowiaceae</taxon>
        <taxon>Sungouiella</taxon>
    </lineage>
</organism>
<dbReference type="Gene3D" id="1.25.40.20">
    <property type="entry name" value="Ankyrin repeat-containing domain"/>
    <property type="match status" value="1"/>
</dbReference>
<evidence type="ECO:0000256" key="2">
    <source>
        <dbReference type="ARBA" id="ARBA00023043"/>
    </source>
</evidence>
<name>A0A1L0BC29_9ASCO</name>
<dbReference type="InterPro" id="IPR002110">
    <property type="entry name" value="Ankyrin_rpt"/>
</dbReference>
<dbReference type="Pfam" id="PF12796">
    <property type="entry name" value="Ank_2"/>
    <property type="match status" value="1"/>
</dbReference>
<protein>
    <submittedName>
        <fullName evidence="5">CIC11C00000000764</fullName>
    </submittedName>
</protein>
<evidence type="ECO:0000256" key="3">
    <source>
        <dbReference type="PROSITE-ProRule" id="PRU00023"/>
    </source>
</evidence>
<dbReference type="PROSITE" id="PS50297">
    <property type="entry name" value="ANK_REP_REGION"/>
    <property type="match status" value="1"/>
</dbReference>
<dbReference type="STRING" id="45354.A0A1L0BC29"/>
<reference evidence="5 6" key="1">
    <citation type="submission" date="2016-10" db="EMBL/GenBank/DDBJ databases">
        <authorList>
            <person name="de Groot N.N."/>
        </authorList>
    </citation>
    <scope>NUCLEOTIDE SEQUENCE [LARGE SCALE GENOMIC DNA]</scope>
    <source>
        <strain evidence="5 6">CBS 141442</strain>
    </source>
</reference>
<evidence type="ECO:0000313" key="6">
    <source>
        <dbReference type="Proteomes" id="UP000182334"/>
    </source>
</evidence>
<dbReference type="SMART" id="SM00248">
    <property type="entry name" value="ANK"/>
    <property type="match status" value="2"/>
</dbReference>
<keyword evidence="2 3" id="KW-0040">ANK repeat</keyword>
<dbReference type="PANTHER" id="PTHR24126:SF14">
    <property type="entry name" value="ANK_REP_REGION DOMAIN-CONTAINING PROTEIN"/>
    <property type="match status" value="1"/>
</dbReference>
<gene>
    <name evidence="5" type="ORF">SAMEA4029010_CIC11G00000000764</name>
</gene>
<keyword evidence="1" id="KW-0677">Repeat</keyword>
<feature type="repeat" description="ANK" evidence="3">
    <location>
        <begin position="86"/>
        <end position="119"/>
    </location>
</feature>
<dbReference type="EMBL" id="LT635756">
    <property type="protein sequence ID" value="SGZ47354.1"/>
    <property type="molecule type" value="Genomic_DNA"/>
</dbReference>
<sequence>MSVTSLNQEEMDAILYDAREGDLEFLKLAFPSIIPGLLLPTVKDSITLSTPIHMAAGNGHLEVMEFFLSLVSAEKAAEMVKAKNDSGNTALHWAAFNGHLPVVKALVEKYGADVFDKNSSGHDAIFEAENGGQEEVENWFLLKFAIEDDIKVDDSGEDTKITYTPGSESQRLDDEASEAAKKLATEKKDVTDVESQTAKLEL</sequence>
<evidence type="ECO:0000256" key="4">
    <source>
        <dbReference type="SAM" id="MobiDB-lite"/>
    </source>
</evidence>
<feature type="region of interest" description="Disordered" evidence="4">
    <location>
        <begin position="155"/>
        <end position="202"/>
    </location>
</feature>
<evidence type="ECO:0000256" key="1">
    <source>
        <dbReference type="ARBA" id="ARBA00022737"/>
    </source>
</evidence>
<keyword evidence="6" id="KW-1185">Reference proteome</keyword>
<dbReference type="PROSITE" id="PS50088">
    <property type="entry name" value="ANK_REPEAT"/>
    <property type="match status" value="1"/>
</dbReference>
<dbReference type="OrthoDB" id="10057496at2759"/>